<gene>
    <name evidence="2" type="ORF">CYMTET_19728</name>
</gene>
<keyword evidence="3" id="KW-1185">Reference proteome</keyword>
<evidence type="ECO:0000313" key="2">
    <source>
        <dbReference type="EMBL" id="KAK3271950.1"/>
    </source>
</evidence>
<accession>A0AAE0G622</accession>
<feature type="region of interest" description="Disordered" evidence="1">
    <location>
        <begin position="232"/>
        <end position="307"/>
    </location>
</feature>
<reference evidence="2 3" key="1">
    <citation type="journal article" date="2015" name="Genome Biol. Evol.">
        <title>Comparative Genomics of a Bacterivorous Green Alga Reveals Evolutionary Causalities and Consequences of Phago-Mixotrophic Mode of Nutrition.</title>
        <authorList>
            <person name="Burns J.A."/>
            <person name="Paasch A."/>
            <person name="Narechania A."/>
            <person name="Kim E."/>
        </authorList>
    </citation>
    <scope>NUCLEOTIDE SEQUENCE [LARGE SCALE GENOMIC DNA]</scope>
    <source>
        <strain evidence="2 3">PLY_AMNH</strain>
    </source>
</reference>
<feature type="region of interest" description="Disordered" evidence="1">
    <location>
        <begin position="125"/>
        <end position="162"/>
    </location>
</feature>
<feature type="region of interest" description="Disordered" evidence="1">
    <location>
        <begin position="1"/>
        <end position="112"/>
    </location>
</feature>
<dbReference type="EMBL" id="LGRX02009250">
    <property type="protein sequence ID" value="KAK3271950.1"/>
    <property type="molecule type" value="Genomic_DNA"/>
</dbReference>
<name>A0AAE0G622_9CHLO</name>
<dbReference type="Proteomes" id="UP001190700">
    <property type="component" value="Unassembled WGS sequence"/>
</dbReference>
<evidence type="ECO:0000256" key="1">
    <source>
        <dbReference type="SAM" id="MobiDB-lite"/>
    </source>
</evidence>
<protein>
    <submittedName>
        <fullName evidence="2">Uncharacterized protein</fullName>
    </submittedName>
</protein>
<feature type="compositionally biased region" description="Gly residues" evidence="1">
    <location>
        <begin position="144"/>
        <end position="156"/>
    </location>
</feature>
<organism evidence="2 3">
    <name type="scientific">Cymbomonas tetramitiformis</name>
    <dbReference type="NCBI Taxonomy" id="36881"/>
    <lineage>
        <taxon>Eukaryota</taxon>
        <taxon>Viridiplantae</taxon>
        <taxon>Chlorophyta</taxon>
        <taxon>Pyramimonadophyceae</taxon>
        <taxon>Pyramimonadales</taxon>
        <taxon>Pyramimonadaceae</taxon>
        <taxon>Cymbomonas</taxon>
    </lineage>
</organism>
<feature type="compositionally biased region" description="Basic and acidic residues" evidence="1">
    <location>
        <begin position="15"/>
        <end position="28"/>
    </location>
</feature>
<dbReference type="AlphaFoldDB" id="A0AAE0G622"/>
<feature type="compositionally biased region" description="Low complexity" evidence="1">
    <location>
        <begin position="64"/>
        <end position="75"/>
    </location>
</feature>
<proteinExistence type="predicted"/>
<evidence type="ECO:0000313" key="3">
    <source>
        <dbReference type="Proteomes" id="UP001190700"/>
    </source>
</evidence>
<comment type="caution">
    <text evidence="2">The sequence shown here is derived from an EMBL/GenBank/DDBJ whole genome shotgun (WGS) entry which is preliminary data.</text>
</comment>
<sequence length="307" mass="30939">MGKRGDGWLQIGRPPKSESKIGRPRKDAVAPTPRGGGKTPKGGVLRNDVGTPRGERGAATPAVTPSGAKSKSASKGSKKGGKSTPEGSGGSGKKLKGITKAGKKIGRPKGSTKEAIAAAAAAAAAARATPKPREVPVVERSPGGIAGRSPGGGANTPGGSKAAGESGMGIPCFWCRSTQSTCACNLCPRAFCYQCYKHRQGYGVKGWTAALVARDAGHFSCPVCSGKDELTTNGDGGAVSPSPATESARKRSAEEMASALESGHSPLGMPVLDSVEGRGRDTPRGGNGNPCRALSSPPSTAKRRKQA</sequence>
<feature type="compositionally biased region" description="Basic residues" evidence="1">
    <location>
        <begin position="93"/>
        <end position="107"/>
    </location>
</feature>